<evidence type="ECO:0000259" key="1">
    <source>
        <dbReference type="Pfam" id="PF01248"/>
    </source>
</evidence>
<gene>
    <name evidence="2" type="ORF">g.37154</name>
</gene>
<proteinExistence type="predicted"/>
<accession>A0A1B6E8C7</accession>
<feature type="domain" description="Ribosomal protein eL8/eL30/eS12/Gadd45" evidence="1">
    <location>
        <begin position="56"/>
        <end position="113"/>
    </location>
</feature>
<sequence length="113" mass="12626">LYYLIGILLTFYKNILMAQSKDNIDVSSEVYVVEESGNPLNIGVIAHPMASGKLTKKIYKLVKKAHGEKDYLRSGLKSVQTRIRKGEKGIVLFAADVFPIDIMVHMPAVCEEN</sequence>
<evidence type="ECO:0000313" key="2">
    <source>
        <dbReference type="EMBL" id="JAS34191.1"/>
    </source>
</evidence>
<dbReference type="InterPro" id="IPR029064">
    <property type="entry name" value="Ribosomal_eL30-like_sf"/>
</dbReference>
<dbReference type="AlphaFoldDB" id="A0A1B6E8C7"/>
<organism evidence="2">
    <name type="scientific">Clastoptera arizonana</name>
    <name type="common">Arizona spittle bug</name>
    <dbReference type="NCBI Taxonomy" id="38151"/>
    <lineage>
        <taxon>Eukaryota</taxon>
        <taxon>Metazoa</taxon>
        <taxon>Ecdysozoa</taxon>
        <taxon>Arthropoda</taxon>
        <taxon>Hexapoda</taxon>
        <taxon>Insecta</taxon>
        <taxon>Pterygota</taxon>
        <taxon>Neoptera</taxon>
        <taxon>Paraneoptera</taxon>
        <taxon>Hemiptera</taxon>
        <taxon>Auchenorrhyncha</taxon>
        <taxon>Cercopoidea</taxon>
        <taxon>Clastopteridae</taxon>
        <taxon>Clastoptera</taxon>
    </lineage>
</organism>
<protein>
    <recommendedName>
        <fullName evidence="1">Ribosomal protein eL8/eL30/eS12/Gadd45 domain-containing protein</fullName>
    </recommendedName>
</protein>
<dbReference type="InterPro" id="IPR004038">
    <property type="entry name" value="Ribosomal_eL8/eL30/eS12/Gad45"/>
</dbReference>
<reference evidence="2" key="1">
    <citation type="submission" date="2015-12" db="EMBL/GenBank/DDBJ databases">
        <title>De novo transcriptome assembly of four potential Pierce s Disease insect vectors from Arizona vineyards.</title>
        <authorList>
            <person name="Tassone E.E."/>
        </authorList>
    </citation>
    <scope>NUCLEOTIDE SEQUENCE</scope>
</reference>
<dbReference type="Pfam" id="PF01248">
    <property type="entry name" value="Ribosomal_L7Ae"/>
    <property type="match status" value="1"/>
</dbReference>
<dbReference type="SUPFAM" id="SSF55315">
    <property type="entry name" value="L30e-like"/>
    <property type="match status" value="1"/>
</dbReference>
<feature type="non-terminal residue" evidence="2">
    <location>
        <position position="1"/>
    </location>
</feature>
<dbReference type="EMBL" id="GEDC01003107">
    <property type="protein sequence ID" value="JAS34191.1"/>
    <property type="molecule type" value="Transcribed_RNA"/>
</dbReference>
<dbReference type="Gene3D" id="3.30.1330.30">
    <property type="match status" value="1"/>
</dbReference>
<name>A0A1B6E8C7_9HEMI</name>
<feature type="non-terminal residue" evidence="2">
    <location>
        <position position="113"/>
    </location>
</feature>